<comment type="caution">
    <text evidence="3">The sequence shown here is derived from an EMBL/GenBank/DDBJ whole genome shotgun (WGS) entry which is preliminary data.</text>
</comment>
<dbReference type="eggNOG" id="COG3453">
    <property type="taxonomic scope" value="Bacteria"/>
</dbReference>
<dbReference type="PATRIC" id="fig|740709.3.peg.235"/>
<dbReference type="Gene3D" id="3.90.190.10">
    <property type="entry name" value="Protein tyrosine phosphatase superfamily"/>
    <property type="match status" value="1"/>
</dbReference>
<reference evidence="3 4" key="1">
    <citation type="journal article" date="2012" name="J. Bacteriol.">
        <title>Genome Sequence of Idiomarina xiamenensis Type Strain 10-D-4.</title>
        <authorList>
            <person name="Lai Q."/>
            <person name="Wang L."/>
            <person name="Wang W."/>
            <person name="Shao Z."/>
        </authorList>
    </citation>
    <scope>NUCLEOTIDE SEQUENCE [LARGE SCALE GENOMIC DNA]</scope>
    <source>
        <strain evidence="3 4">10-D-4</strain>
    </source>
</reference>
<dbReference type="SUPFAM" id="SSF52799">
    <property type="entry name" value="(Phosphotyrosine protein) phosphatases II"/>
    <property type="match status" value="1"/>
</dbReference>
<dbReference type="RefSeq" id="WP_008487189.1">
    <property type="nucleotide sequence ID" value="NZ_AMRG01000001.1"/>
</dbReference>
<dbReference type="InterPro" id="IPR055214">
    <property type="entry name" value="PTP-NADK"/>
</dbReference>
<accession>K2JWF0</accession>
<feature type="domain" description="DSP-PTPase phosphatase fused to NAD+ Kinase" evidence="2">
    <location>
        <begin position="24"/>
        <end position="133"/>
    </location>
</feature>
<proteinExistence type="predicted"/>
<feature type="chain" id="PRO_5003859482" evidence="1">
    <location>
        <begin position="24"/>
        <end position="166"/>
    </location>
</feature>
<organism evidence="3 4">
    <name type="scientific">Idiomarina xiamenensis 10-D-4</name>
    <dbReference type="NCBI Taxonomy" id="740709"/>
    <lineage>
        <taxon>Bacteria</taxon>
        <taxon>Pseudomonadati</taxon>
        <taxon>Pseudomonadota</taxon>
        <taxon>Gammaproteobacteria</taxon>
        <taxon>Alteromonadales</taxon>
        <taxon>Idiomarinaceae</taxon>
        <taxon>Idiomarina</taxon>
    </lineage>
</organism>
<keyword evidence="1" id="KW-0732">Signal</keyword>
<evidence type="ECO:0000313" key="4">
    <source>
        <dbReference type="Proteomes" id="UP000014115"/>
    </source>
</evidence>
<dbReference type="EMBL" id="AMRG01000001">
    <property type="protein sequence ID" value="EKE87661.1"/>
    <property type="molecule type" value="Genomic_DNA"/>
</dbReference>
<dbReference type="InterPro" id="IPR029021">
    <property type="entry name" value="Prot-tyrosine_phosphatase-like"/>
</dbReference>
<protein>
    <submittedName>
        <fullName evidence="3">Serine/threonine protein phosphatase</fullName>
    </submittedName>
</protein>
<evidence type="ECO:0000259" key="2">
    <source>
        <dbReference type="Pfam" id="PF22741"/>
    </source>
</evidence>
<evidence type="ECO:0000256" key="1">
    <source>
        <dbReference type="SAM" id="SignalP"/>
    </source>
</evidence>
<dbReference type="OrthoDB" id="270335at2"/>
<keyword evidence="4" id="KW-1185">Reference proteome</keyword>
<dbReference type="Proteomes" id="UP000014115">
    <property type="component" value="Unassembled WGS sequence"/>
</dbReference>
<feature type="signal peptide" evidence="1">
    <location>
        <begin position="1"/>
        <end position="23"/>
    </location>
</feature>
<evidence type="ECO:0000313" key="3">
    <source>
        <dbReference type="EMBL" id="EKE87661.1"/>
    </source>
</evidence>
<gene>
    <name evidence="3" type="ORF">A10D4_01165</name>
</gene>
<sequence>MRFVVMMGSVALILMLSWQSALAQNTQGDTDFQVSGQPSAAQLSEFAKQGGQAVVNLRGADEPLPFNEAALANELGVSYYAIPIANANDLTLSKVKLFDQVIGKLQPEQTLLHCASGNRVGAMMALRAGWLQHKSADEALQIGRQHGLKSLADTVAELLQEYPHGR</sequence>
<dbReference type="AlphaFoldDB" id="K2JWF0"/>
<dbReference type="STRING" id="740709.A10D4_01165"/>
<name>K2JWF0_9GAMM</name>
<dbReference type="Pfam" id="PF22741">
    <property type="entry name" value="PTP-NADK"/>
    <property type="match status" value="1"/>
</dbReference>